<dbReference type="SUPFAM" id="SSF141371">
    <property type="entry name" value="PilZ domain-like"/>
    <property type="match status" value="1"/>
</dbReference>
<proteinExistence type="predicted"/>
<dbReference type="AlphaFoldDB" id="A0A1U6IKL8"/>
<protein>
    <submittedName>
        <fullName evidence="3">PilZ domain-containing protein</fullName>
    </submittedName>
</protein>
<evidence type="ECO:0000313" key="4">
    <source>
        <dbReference type="Proteomes" id="UP000190989"/>
    </source>
</evidence>
<dbReference type="GO" id="GO:0035438">
    <property type="term" value="F:cyclic-di-GMP binding"/>
    <property type="evidence" value="ECO:0007669"/>
    <property type="project" value="InterPro"/>
</dbReference>
<feature type="compositionally biased region" description="Basic and acidic residues" evidence="1">
    <location>
        <begin position="14"/>
        <end position="35"/>
    </location>
</feature>
<organism evidence="3 4">
    <name type="scientific">Novosphingobium mathurense</name>
    <dbReference type="NCBI Taxonomy" id="428990"/>
    <lineage>
        <taxon>Bacteria</taxon>
        <taxon>Pseudomonadati</taxon>
        <taxon>Pseudomonadota</taxon>
        <taxon>Alphaproteobacteria</taxon>
        <taxon>Sphingomonadales</taxon>
        <taxon>Sphingomonadaceae</taxon>
        <taxon>Novosphingobium</taxon>
    </lineage>
</organism>
<evidence type="ECO:0000256" key="1">
    <source>
        <dbReference type="SAM" id="MobiDB-lite"/>
    </source>
</evidence>
<dbReference type="Gene3D" id="2.40.10.220">
    <property type="entry name" value="predicted glycosyltransferase like domains"/>
    <property type="match status" value="1"/>
</dbReference>
<dbReference type="EMBL" id="FVZE01000008">
    <property type="protein sequence ID" value="SLK08579.1"/>
    <property type="molecule type" value="Genomic_DNA"/>
</dbReference>
<feature type="compositionally biased region" description="Pro residues" evidence="1">
    <location>
        <begin position="1"/>
        <end position="11"/>
    </location>
</feature>
<feature type="region of interest" description="Disordered" evidence="1">
    <location>
        <begin position="1"/>
        <end position="44"/>
    </location>
</feature>
<keyword evidence="4" id="KW-1185">Reference proteome</keyword>
<gene>
    <name evidence="3" type="ORF">SAMN06295987_10868</name>
</gene>
<name>A0A1U6IKL8_9SPHN</name>
<dbReference type="InterPro" id="IPR009875">
    <property type="entry name" value="PilZ_domain"/>
</dbReference>
<reference evidence="4" key="1">
    <citation type="submission" date="2017-02" db="EMBL/GenBank/DDBJ databases">
        <authorList>
            <person name="Varghese N."/>
            <person name="Submissions S."/>
        </authorList>
    </citation>
    <scope>NUCLEOTIDE SEQUENCE [LARGE SCALE GENOMIC DNA]</scope>
    <source>
        <strain evidence="4">SM117</strain>
    </source>
</reference>
<dbReference type="Pfam" id="PF07238">
    <property type="entry name" value="PilZ"/>
    <property type="match status" value="1"/>
</dbReference>
<dbReference type="Proteomes" id="UP000190989">
    <property type="component" value="Unassembled WGS sequence"/>
</dbReference>
<accession>A0A1U6IKL8</accession>
<dbReference type="RefSeq" id="WP_176168111.1">
    <property type="nucleotide sequence ID" value="NZ_FVZE01000008.1"/>
</dbReference>
<feature type="domain" description="PilZ" evidence="2">
    <location>
        <begin position="26"/>
        <end position="104"/>
    </location>
</feature>
<sequence length="122" mass="13541">MPGQRPAPPSPSLQEDRNPPSFDPSERRREERRSTSFEATMEFSNGGQTSVILADVSLHGCCVRTDTEWLRQGAFVSIGMGAEPKMPAIVRWIRGSSAGMEFLRQVPVDHADWHDLMSSGLN</sequence>
<evidence type="ECO:0000259" key="2">
    <source>
        <dbReference type="Pfam" id="PF07238"/>
    </source>
</evidence>
<evidence type="ECO:0000313" key="3">
    <source>
        <dbReference type="EMBL" id="SLK08579.1"/>
    </source>
</evidence>